<dbReference type="InterPro" id="IPR001356">
    <property type="entry name" value="HD"/>
</dbReference>
<feature type="region of interest" description="Disordered" evidence="9">
    <location>
        <begin position="1"/>
        <end position="35"/>
    </location>
</feature>
<dbReference type="Gene3D" id="1.10.10.60">
    <property type="entry name" value="Homeodomain-like"/>
    <property type="match status" value="1"/>
</dbReference>
<dbReference type="GO" id="GO:0005634">
    <property type="term" value="C:nucleus"/>
    <property type="evidence" value="ECO:0007669"/>
    <property type="project" value="UniProtKB-SubCell"/>
</dbReference>
<evidence type="ECO:0000256" key="5">
    <source>
        <dbReference type="ARBA" id="ARBA00023155"/>
    </source>
</evidence>
<feature type="domain" description="Homeobox" evidence="10">
    <location>
        <begin position="320"/>
        <end position="383"/>
    </location>
</feature>
<dbReference type="Pfam" id="PF07526">
    <property type="entry name" value="POX"/>
    <property type="match status" value="1"/>
</dbReference>
<evidence type="ECO:0000256" key="1">
    <source>
        <dbReference type="ARBA" id="ARBA00004123"/>
    </source>
</evidence>
<proteinExistence type="inferred from homology"/>
<dbReference type="SUPFAM" id="SSF46689">
    <property type="entry name" value="Homeodomain-like"/>
    <property type="match status" value="1"/>
</dbReference>
<dbReference type="CDD" id="cd00086">
    <property type="entry name" value="homeodomain"/>
    <property type="match status" value="1"/>
</dbReference>
<feature type="compositionally biased region" description="Low complexity" evidence="9">
    <location>
        <begin position="395"/>
        <end position="414"/>
    </location>
</feature>
<dbReference type="SMART" id="SM00389">
    <property type="entry name" value="HOX"/>
    <property type="match status" value="1"/>
</dbReference>
<reference evidence="11" key="1">
    <citation type="submission" date="2019-12" db="EMBL/GenBank/DDBJ databases">
        <authorList>
            <person name="Scholes J."/>
        </authorList>
    </citation>
    <scope>NUCLEOTIDE SEQUENCE</scope>
</reference>
<dbReference type="GO" id="GO:0006355">
    <property type="term" value="P:regulation of DNA-templated transcription"/>
    <property type="evidence" value="ECO:0007669"/>
    <property type="project" value="InterPro"/>
</dbReference>
<evidence type="ECO:0000256" key="2">
    <source>
        <dbReference type="ARBA" id="ARBA00006454"/>
    </source>
</evidence>
<protein>
    <submittedName>
        <fullName evidence="11">BEL1-like homeodomain protein 9</fullName>
    </submittedName>
</protein>
<dbReference type="GO" id="GO:0003677">
    <property type="term" value="F:DNA binding"/>
    <property type="evidence" value="ECO:0007669"/>
    <property type="project" value="UniProtKB-UniRule"/>
</dbReference>
<evidence type="ECO:0000256" key="3">
    <source>
        <dbReference type="ARBA" id="ARBA00023015"/>
    </source>
</evidence>
<evidence type="ECO:0000256" key="9">
    <source>
        <dbReference type="SAM" id="MobiDB-lite"/>
    </source>
</evidence>
<dbReference type="AlphaFoldDB" id="A0A9N7NRS2"/>
<keyword evidence="12" id="KW-1185">Reference proteome</keyword>
<dbReference type="PROSITE" id="PS50071">
    <property type="entry name" value="HOMEOBOX_2"/>
    <property type="match status" value="1"/>
</dbReference>
<dbReference type="Pfam" id="PF05920">
    <property type="entry name" value="Homeobox_KN"/>
    <property type="match status" value="1"/>
</dbReference>
<evidence type="ECO:0000313" key="11">
    <source>
        <dbReference type="EMBL" id="CAA0836366.1"/>
    </source>
</evidence>
<comment type="similarity">
    <text evidence="2">Belongs to the TALE/BELL homeobox family.</text>
</comment>
<evidence type="ECO:0000256" key="4">
    <source>
        <dbReference type="ARBA" id="ARBA00023125"/>
    </source>
</evidence>
<comment type="subcellular location">
    <subcellularLocation>
        <location evidence="1 8">Nucleus</location>
    </subcellularLocation>
</comment>
<organism evidence="11 12">
    <name type="scientific">Striga hermonthica</name>
    <name type="common">Purple witchweed</name>
    <name type="synonym">Buchnera hermonthica</name>
    <dbReference type="NCBI Taxonomy" id="68872"/>
    <lineage>
        <taxon>Eukaryota</taxon>
        <taxon>Viridiplantae</taxon>
        <taxon>Streptophyta</taxon>
        <taxon>Embryophyta</taxon>
        <taxon>Tracheophyta</taxon>
        <taxon>Spermatophyta</taxon>
        <taxon>Magnoliopsida</taxon>
        <taxon>eudicotyledons</taxon>
        <taxon>Gunneridae</taxon>
        <taxon>Pentapetalae</taxon>
        <taxon>asterids</taxon>
        <taxon>lamiids</taxon>
        <taxon>Lamiales</taxon>
        <taxon>Orobanchaceae</taxon>
        <taxon>Buchnereae</taxon>
        <taxon>Striga</taxon>
    </lineage>
</organism>
<dbReference type="OrthoDB" id="10056939at2759"/>
<dbReference type="InterPro" id="IPR008422">
    <property type="entry name" value="KN_HD"/>
</dbReference>
<keyword evidence="5 8" id="KW-0371">Homeobox</keyword>
<evidence type="ECO:0000259" key="10">
    <source>
        <dbReference type="PROSITE" id="PS50071"/>
    </source>
</evidence>
<dbReference type="InterPro" id="IPR006563">
    <property type="entry name" value="POX_dom"/>
</dbReference>
<evidence type="ECO:0000256" key="6">
    <source>
        <dbReference type="ARBA" id="ARBA00023163"/>
    </source>
</evidence>
<dbReference type="EMBL" id="CACSLK010030184">
    <property type="protein sequence ID" value="CAA0836366.1"/>
    <property type="molecule type" value="Genomic_DNA"/>
</dbReference>
<sequence>MAEGFEPYHVPQQSRREKLRVSTTHHHSPPPAASCSADAFHPCTALFPLYDPSLIPPDLISSAAGVKAEGSSLMAFLGGGAAAFADPPTGTGQSLSLSLSSSHGGGGNPNLPLELNLQRYDFGPCRAGFGPIEFSKSMVPLGPFTGYASVLKGSRFLSPAQQLLDELCDMGRAVYLDKTGADPGLLDPPLLDNSIGDGIMDDSSGGDGGEQTRKKSRLLSMLDEVYKRYKQYYQQMQAAVAAFESVAGLSSAAPFANLSLKAMSKHFTCLKNAITDQLSKSHDKIFSDRDESTQRLENSGKSAYCTRSFHGGAGYVDQPPPVWRPQRGLPEHAVTVLRAWLFEHFLHPYPTDTDKLMLAKQTGLSRNQVSNWFINARVRLWKPMVEEIHMLETRQQGQNSSSKSEQSPNNSNNNAHMPTTRPIEFDSPYPPGFPSKRTREDPTNTPRSKNPGPIKLPYDNFMPNNDINSNHNNQLHAGMGSGVSLTLGLHQNGLGLPDSYPINAARRFGLDLQHGEEFVAHNRQFGREVMDGQQQIMHDFVG</sequence>
<dbReference type="SMART" id="SM00574">
    <property type="entry name" value="POX"/>
    <property type="match status" value="1"/>
</dbReference>
<keyword evidence="6" id="KW-0804">Transcription</keyword>
<gene>
    <name evidence="11" type="ORF">SHERM_03464</name>
</gene>
<keyword evidence="7 8" id="KW-0539">Nucleus</keyword>
<name>A0A9N7NRS2_STRHE</name>
<keyword evidence="3" id="KW-0805">Transcription regulation</keyword>
<comment type="caution">
    <text evidence="11">The sequence shown here is derived from an EMBL/GenBank/DDBJ whole genome shotgun (WGS) entry which is preliminary data.</text>
</comment>
<dbReference type="Proteomes" id="UP001153555">
    <property type="component" value="Unassembled WGS sequence"/>
</dbReference>
<feature type="region of interest" description="Disordered" evidence="9">
    <location>
        <begin position="393"/>
        <end position="456"/>
    </location>
</feature>
<evidence type="ECO:0000256" key="7">
    <source>
        <dbReference type="ARBA" id="ARBA00023242"/>
    </source>
</evidence>
<dbReference type="PANTHER" id="PTHR11850">
    <property type="entry name" value="HOMEOBOX PROTEIN TRANSCRIPTION FACTORS"/>
    <property type="match status" value="1"/>
</dbReference>
<dbReference type="FunFam" id="1.10.10.60:FF:000117">
    <property type="entry name" value="BEL1-like homeodomain protein 9"/>
    <property type="match status" value="1"/>
</dbReference>
<evidence type="ECO:0000313" key="12">
    <source>
        <dbReference type="Proteomes" id="UP001153555"/>
    </source>
</evidence>
<dbReference type="InterPro" id="IPR009057">
    <property type="entry name" value="Homeodomain-like_sf"/>
</dbReference>
<evidence type="ECO:0000256" key="8">
    <source>
        <dbReference type="PROSITE-ProRule" id="PRU00108"/>
    </source>
</evidence>
<feature type="DNA-binding region" description="Homeobox" evidence="8">
    <location>
        <begin position="322"/>
        <end position="384"/>
    </location>
</feature>
<keyword evidence="4 8" id="KW-0238">DNA-binding</keyword>
<accession>A0A9N7NRS2</accession>
<dbReference type="InterPro" id="IPR050224">
    <property type="entry name" value="TALE_homeobox"/>
</dbReference>